<feature type="domain" description="Nitroreductase" evidence="6">
    <location>
        <begin position="36"/>
        <end position="190"/>
    </location>
</feature>
<evidence type="ECO:0000256" key="4">
    <source>
        <dbReference type="ARBA" id="ARBA00023002"/>
    </source>
</evidence>
<evidence type="ECO:0000313" key="7">
    <source>
        <dbReference type="EMBL" id="NYE81541.1"/>
    </source>
</evidence>
<dbReference type="InterPro" id="IPR000415">
    <property type="entry name" value="Nitroreductase-like"/>
</dbReference>
<keyword evidence="5" id="KW-0521">NADP</keyword>
<name>A0A7Y9LMD1_9BURK</name>
<dbReference type="SUPFAM" id="SSF55469">
    <property type="entry name" value="FMN-dependent nitroreductase-like"/>
    <property type="match status" value="1"/>
</dbReference>
<dbReference type="Proteomes" id="UP000542125">
    <property type="component" value="Unassembled WGS sequence"/>
</dbReference>
<keyword evidence="8" id="KW-1185">Reference proteome</keyword>
<comment type="similarity">
    <text evidence="1 5">Belongs to the flavin oxidoreductase frp family.</text>
</comment>
<reference evidence="7 8" key="1">
    <citation type="submission" date="2020-07" db="EMBL/GenBank/DDBJ databases">
        <title>Genomic Encyclopedia of Type Strains, Phase IV (KMG-V): Genome sequencing to study the core and pangenomes of soil and plant-associated prokaryotes.</title>
        <authorList>
            <person name="Whitman W."/>
        </authorList>
    </citation>
    <scope>NUCLEOTIDE SEQUENCE [LARGE SCALE GENOMIC DNA]</scope>
    <source>
        <strain evidence="7 8">SAS40</strain>
    </source>
</reference>
<evidence type="ECO:0000256" key="3">
    <source>
        <dbReference type="ARBA" id="ARBA00022643"/>
    </source>
</evidence>
<keyword evidence="3 5" id="KW-0288">FMN</keyword>
<gene>
    <name evidence="7" type="ORF">FHW18_000812</name>
</gene>
<dbReference type="Gene3D" id="3.40.109.10">
    <property type="entry name" value="NADH Oxidase"/>
    <property type="match status" value="1"/>
</dbReference>
<dbReference type="PIRSF" id="PIRSF005426">
    <property type="entry name" value="Frp"/>
    <property type="match status" value="1"/>
</dbReference>
<dbReference type="AlphaFoldDB" id="A0A7Y9LMD1"/>
<accession>A0A7Y9LMD1</accession>
<sequence>MNSVPQTTLTQMLAARYGAAAAGADDLNDTLATLLGHRSVRTYTDAPVPDGTLELLVAAAQSASSSSNLQAWSVVAVTDPARKLRLAHLVGDQKHVEDCPLFLVWIADLARLRSLGLRRGMPHASLDHLEMFLVATIDAALAAQNAAVAAESLDLGVVYIGGIRDRPEEVAAELNLPPNTFGVFGMCIGYPDALRPASVKPRLPQAAVLFREQYDATTLETATDSYNAVMAQFYQTQGMKPKGEWDQHSLQRVRGPEAMKGRDRLVEVLNRMGFALK</sequence>
<keyword evidence="2 5" id="KW-0285">Flavoprotein</keyword>
<dbReference type="Pfam" id="PF00881">
    <property type="entry name" value="Nitroreductase"/>
    <property type="match status" value="1"/>
</dbReference>
<dbReference type="EMBL" id="JACBYR010000001">
    <property type="protein sequence ID" value="NYE81541.1"/>
    <property type="molecule type" value="Genomic_DNA"/>
</dbReference>
<protein>
    <submittedName>
        <fullName evidence="7">Nitroreductase</fullName>
    </submittedName>
</protein>
<dbReference type="CDD" id="cd02146">
    <property type="entry name" value="NfsA-like"/>
    <property type="match status" value="1"/>
</dbReference>
<evidence type="ECO:0000256" key="1">
    <source>
        <dbReference type="ARBA" id="ARBA00008366"/>
    </source>
</evidence>
<dbReference type="PANTHER" id="PTHR43425:SF2">
    <property type="entry name" value="OXYGEN-INSENSITIVE NADPH NITROREDUCTASE"/>
    <property type="match status" value="1"/>
</dbReference>
<dbReference type="RefSeq" id="WP_218863120.1">
    <property type="nucleotide sequence ID" value="NZ_JACBYR010000001.1"/>
</dbReference>
<evidence type="ECO:0000313" key="8">
    <source>
        <dbReference type="Proteomes" id="UP000542125"/>
    </source>
</evidence>
<keyword evidence="4 5" id="KW-0560">Oxidoreductase</keyword>
<dbReference type="GO" id="GO:0016491">
    <property type="term" value="F:oxidoreductase activity"/>
    <property type="evidence" value="ECO:0007669"/>
    <property type="project" value="UniProtKB-UniRule"/>
</dbReference>
<comment type="caution">
    <text evidence="7">The sequence shown here is derived from an EMBL/GenBank/DDBJ whole genome shotgun (WGS) entry which is preliminary data.</text>
</comment>
<dbReference type="InterPro" id="IPR016446">
    <property type="entry name" value="Flavin_OxRdtase_Frp"/>
</dbReference>
<evidence type="ECO:0000256" key="2">
    <source>
        <dbReference type="ARBA" id="ARBA00022630"/>
    </source>
</evidence>
<evidence type="ECO:0000256" key="5">
    <source>
        <dbReference type="PIRNR" id="PIRNR005426"/>
    </source>
</evidence>
<proteinExistence type="inferred from homology"/>
<organism evidence="7 8">
    <name type="scientific">Pigmentiphaga litoralis</name>
    <dbReference type="NCBI Taxonomy" id="516702"/>
    <lineage>
        <taxon>Bacteria</taxon>
        <taxon>Pseudomonadati</taxon>
        <taxon>Pseudomonadota</taxon>
        <taxon>Betaproteobacteria</taxon>
        <taxon>Burkholderiales</taxon>
        <taxon>Alcaligenaceae</taxon>
        <taxon>Pigmentiphaga</taxon>
    </lineage>
</organism>
<evidence type="ECO:0000259" key="6">
    <source>
        <dbReference type="Pfam" id="PF00881"/>
    </source>
</evidence>
<dbReference type="InterPro" id="IPR029479">
    <property type="entry name" value="Nitroreductase"/>
</dbReference>
<dbReference type="PANTHER" id="PTHR43425">
    <property type="entry name" value="OXYGEN-INSENSITIVE NADPH NITROREDUCTASE"/>
    <property type="match status" value="1"/>
</dbReference>